<accession>A0A3P7P7N6</accession>
<dbReference type="AlphaFoldDB" id="A0A3P7P7N6"/>
<evidence type="ECO:0000313" key="2">
    <source>
        <dbReference type="Proteomes" id="UP000281553"/>
    </source>
</evidence>
<dbReference type="Proteomes" id="UP000281553">
    <property type="component" value="Unassembled WGS sequence"/>
</dbReference>
<protein>
    <submittedName>
        <fullName evidence="1">Uncharacterized protein</fullName>
    </submittedName>
</protein>
<gene>
    <name evidence="1" type="ORF">DILT_LOCUS19475</name>
</gene>
<organism evidence="1 2">
    <name type="scientific">Dibothriocephalus latus</name>
    <name type="common">Fish tapeworm</name>
    <name type="synonym">Diphyllobothrium latum</name>
    <dbReference type="NCBI Taxonomy" id="60516"/>
    <lineage>
        <taxon>Eukaryota</taxon>
        <taxon>Metazoa</taxon>
        <taxon>Spiralia</taxon>
        <taxon>Lophotrochozoa</taxon>
        <taxon>Platyhelminthes</taxon>
        <taxon>Cestoda</taxon>
        <taxon>Eucestoda</taxon>
        <taxon>Diphyllobothriidea</taxon>
        <taxon>Diphyllobothriidae</taxon>
        <taxon>Dibothriocephalus</taxon>
    </lineage>
</organism>
<evidence type="ECO:0000313" key="1">
    <source>
        <dbReference type="EMBL" id="VDN44918.1"/>
    </source>
</evidence>
<name>A0A3P7P7N6_DIBLA</name>
<proteinExistence type="predicted"/>
<dbReference type="OrthoDB" id="6246804at2759"/>
<sequence length="98" mass="10844">MRGAETGNVHESDHALVRLRLNVHLPSASKMLRAKLVANLRQINTIEALSTGIQSQADSEDSSRWPSLKTSIYGAAEKIIGFTQRRCSDWISGRTLKP</sequence>
<dbReference type="EMBL" id="UYRU01113655">
    <property type="protein sequence ID" value="VDN44918.1"/>
    <property type="molecule type" value="Genomic_DNA"/>
</dbReference>
<reference evidence="1 2" key="1">
    <citation type="submission" date="2018-11" db="EMBL/GenBank/DDBJ databases">
        <authorList>
            <consortium name="Pathogen Informatics"/>
        </authorList>
    </citation>
    <scope>NUCLEOTIDE SEQUENCE [LARGE SCALE GENOMIC DNA]</scope>
</reference>
<keyword evidence="2" id="KW-1185">Reference proteome</keyword>